<dbReference type="AlphaFoldDB" id="A0A1I3TZG7"/>
<name>A0A1I3TZG7_9BACL</name>
<evidence type="ECO:0000259" key="1">
    <source>
        <dbReference type="Pfam" id="PF10057"/>
    </source>
</evidence>
<reference evidence="2" key="1">
    <citation type="submission" date="2016-10" db="EMBL/GenBank/DDBJ databases">
        <authorList>
            <person name="de Groot N.N."/>
        </authorList>
    </citation>
    <scope>NUCLEOTIDE SEQUENCE [LARGE SCALE GENOMIC DNA]</scope>
    <source>
        <strain evidence="2">DSM 44778</strain>
    </source>
</reference>
<evidence type="ECO:0000313" key="3">
    <source>
        <dbReference type="Proteomes" id="UP000199545"/>
    </source>
</evidence>
<dbReference type="OrthoDB" id="6163890at2"/>
<dbReference type="EMBL" id="FORR01000020">
    <property type="protein sequence ID" value="SFJ75883.1"/>
    <property type="molecule type" value="Genomic_DNA"/>
</dbReference>
<dbReference type="STRING" id="46223.SAMN05421852_12050"/>
<feature type="domain" description="Na+-translocating membrane potential-generating system MpsC" evidence="1">
    <location>
        <begin position="13"/>
        <end position="116"/>
    </location>
</feature>
<dbReference type="Pfam" id="PF10057">
    <property type="entry name" value="MpsC"/>
    <property type="match status" value="1"/>
</dbReference>
<dbReference type="InterPro" id="IPR018745">
    <property type="entry name" value="MpsC"/>
</dbReference>
<sequence>MRNPKFLAPTSTIKRMIAQFCNEISQEMYGLGVKKQRIELYDDKIIIFGQHKRVPALTALTGKYGDLTLTVDAALVREYKERLKEYLEKELNLQVLTILKDYDPNTENAFIAIYLKKPLSIHDGLPAS</sequence>
<dbReference type="RefSeq" id="WP_093231331.1">
    <property type="nucleotide sequence ID" value="NZ_FORR01000020.1"/>
</dbReference>
<proteinExistence type="predicted"/>
<gene>
    <name evidence="2" type="ORF">SAMN05421852_12050</name>
</gene>
<organism evidence="2 3">
    <name type="scientific">Thermoflavimicrobium dichotomicum</name>
    <dbReference type="NCBI Taxonomy" id="46223"/>
    <lineage>
        <taxon>Bacteria</taxon>
        <taxon>Bacillati</taxon>
        <taxon>Bacillota</taxon>
        <taxon>Bacilli</taxon>
        <taxon>Bacillales</taxon>
        <taxon>Thermoactinomycetaceae</taxon>
        <taxon>Thermoflavimicrobium</taxon>
    </lineage>
</organism>
<accession>A0A1I3TZG7</accession>
<evidence type="ECO:0000313" key="2">
    <source>
        <dbReference type="EMBL" id="SFJ75883.1"/>
    </source>
</evidence>
<protein>
    <submittedName>
        <fullName evidence="2">Uncharacterized conserved protein</fullName>
    </submittedName>
</protein>
<keyword evidence="3" id="KW-1185">Reference proteome</keyword>
<dbReference type="Proteomes" id="UP000199545">
    <property type="component" value="Unassembled WGS sequence"/>
</dbReference>